<keyword evidence="1" id="KW-0687">Ribonucleoprotein</keyword>
<dbReference type="PANTHER" id="PTHR15889:SF2">
    <property type="entry name" value="LARGE RIBOSOMAL SUBUNIT PROTEIN ML37"/>
    <property type="match status" value="1"/>
</dbReference>
<keyword evidence="2" id="KW-1185">Reference proteome</keyword>
<protein>
    <submittedName>
        <fullName evidence="1">39S ribosomal protein L37, mitochondrial</fullName>
    </submittedName>
</protein>
<dbReference type="AlphaFoldDB" id="A0A210QLZ9"/>
<reference evidence="1 2" key="1">
    <citation type="journal article" date="2017" name="Nat. Ecol. Evol.">
        <title>Scallop genome provides insights into evolution of bilaterian karyotype and development.</title>
        <authorList>
            <person name="Wang S."/>
            <person name="Zhang J."/>
            <person name="Jiao W."/>
            <person name="Li J."/>
            <person name="Xun X."/>
            <person name="Sun Y."/>
            <person name="Guo X."/>
            <person name="Huan P."/>
            <person name="Dong B."/>
            <person name="Zhang L."/>
            <person name="Hu X."/>
            <person name="Sun X."/>
            <person name="Wang J."/>
            <person name="Zhao C."/>
            <person name="Wang Y."/>
            <person name="Wang D."/>
            <person name="Huang X."/>
            <person name="Wang R."/>
            <person name="Lv J."/>
            <person name="Li Y."/>
            <person name="Zhang Z."/>
            <person name="Liu B."/>
            <person name="Lu W."/>
            <person name="Hui Y."/>
            <person name="Liang J."/>
            <person name="Zhou Z."/>
            <person name="Hou R."/>
            <person name="Li X."/>
            <person name="Liu Y."/>
            <person name="Li H."/>
            <person name="Ning X."/>
            <person name="Lin Y."/>
            <person name="Zhao L."/>
            <person name="Xing Q."/>
            <person name="Dou J."/>
            <person name="Li Y."/>
            <person name="Mao J."/>
            <person name="Guo H."/>
            <person name="Dou H."/>
            <person name="Li T."/>
            <person name="Mu C."/>
            <person name="Jiang W."/>
            <person name="Fu Q."/>
            <person name="Fu X."/>
            <person name="Miao Y."/>
            <person name="Liu J."/>
            <person name="Yu Q."/>
            <person name="Li R."/>
            <person name="Liao H."/>
            <person name="Li X."/>
            <person name="Kong Y."/>
            <person name="Jiang Z."/>
            <person name="Chourrout D."/>
            <person name="Li R."/>
            <person name="Bao Z."/>
        </authorList>
    </citation>
    <scope>NUCLEOTIDE SEQUENCE [LARGE SCALE GENOMIC DNA]</scope>
    <source>
        <strain evidence="1 2">PY_sf001</strain>
    </source>
</reference>
<evidence type="ECO:0000313" key="1">
    <source>
        <dbReference type="EMBL" id="OWF49757.1"/>
    </source>
</evidence>
<gene>
    <name evidence="1" type="ORF">KP79_PYT22512</name>
</gene>
<dbReference type="GO" id="GO:0005739">
    <property type="term" value="C:mitochondrion"/>
    <property type="evidence" value="ECO:0007669"/>
    <property type="project" value="TreeGrafter"/>
</dbReference>
<organism evidence="1 2">
    <name type="scientific">Mizuhopecten yessoensis</name>
    <name type="common">Japanese scallop</name>
    <name type="synonym">Patinopecten yessoensis</name>
    <dbReference type="NCBI Taxonomy" id="6573"/>
    <lineage>
        <taxon>Eukaryota</taxon>
        <taxon>Metazoa</taxon>
        <taxon>Spiralia</taxon>
        <taxon>Lophotrochozoa</taxon>
        <taxon>Mollusca</taxon>
        <taxon>Bivalvia</taxon>
        <taxon>Autobranchia</taxon>
        <taxon>Pteriomorphia</taxon>
        <taxon>Pectinida</taxon>
        <taxon>Pectinoidea</taxon>
        <taxon>Pectinidae</taxon>
        <taxon>Mizuhopecten</taxon>
    </lineage>
</organism>
<accession>A0A210QLZ9</accession>
<dbReference type="OrthoDB" id="5835618at2759"/>
<keyword evidence="1" id="KW-0689">Ribosomal protein</keyword>
<sequence length="417" mass="47451">MRLTPPLLKHQIVRPFKRAWAAKYPYKVADNKGLPKALVLKGIEIKDPYNNERTSEKLEPVAVPATVVPTKGPEEDLPGYNTKPVMEFTDTTRFIEGIRQAQHLTKSIVYNGMPEGVSSLMDRVEHSNQNKLLKRIILQSQKWDPAKDKLPRRIDKSCIKWNFQREYGIPRSRSIHILNTNLVRLANIIVNGHCPAAITDRQLHVKPAFDSHYTFMGEEIVLKGTPNFLLTGSYPLPPFSDESTVSSTTEEILPNMFPILPTIDFKSTHFYNLTNSVGFLSNTDRHPHTFVTSSCDFWKDDFRQARSVMFCLAYTIAEARLRFGEDVQTLPEPICIQSVSVGETGINFVFFQLNTLDFSSESGVKNQAWLDTGNNLYTKIMSQPWNGSDFTKHRYTDFIETPFSKLLAAMQYGLPPS</sequence>
<evidence type="ECO:0000313" key="2">
    <source>
        <dbReference type="Proteomes" id="UP000242188"/>
    </source>
</evidence>
<dbReference type="STRING" id="6573.A0A210QLZ9"/>
<dbReference type="InterPro" id="IPR052482">
    <property type="entry name" value="mtLSU_mL37"/>
</dbReference>
<dbReference type="Proteomes" id="UP000242188">
    <property type="component" value="Unassembled WGS sequence"/>
</dbReference>
<name>A0A210QLZ9_MIZYE</name>
<dbReference type="GO" id="GO:0005840">
    <property type="term" value="C:ribosome"/>
    <property type="evidence" value="ECO:0007669"/>
    <property type="project" value="UniProtKB-KW"/>
</dbReference>
<proteinExistence type="predicted"/>
<dbReference type="PANTHER" id="PTHR15889">
    <property type="entry name" value="MITOCHONDRIAL RIBOSOMAL PROTEIN L37"/>
    <property type="match status" value="1"/>
</dbReference>
<dbReference type="EMBL" id="NEDP02002959">
    <property type="protein sequence ID" value="OWF49757.1"/>
    <property type="molecule type" value="Genomic_DNA"/>
</dbReference>
<comment type="caution">
    <text evidence="1">The sequence shown here is derived from an EMBL/GenBank/DDBJ whole genome shotgun (WGS) entry which is preliminary data.</text>
</comment>